<dbReference type="OrthoDB" id="9814706at2"/>
<reference evidence="3 4" key="1">
    <citation type="submission" date="2019-03" db="EMBL/GenBank/DDBJ databases">
        <title>Genomic Encyclopedia of Type Strains, Phase IV (KMG-IV): sequencing the most valuable type-strain genomes for metagenomic binning, comparative biology and taxonomic classification.</title>
        <authorList>
            <person name="Goeker M."/>
        </authorList>
    </citation>
    <scope>NUCLEOTIDE SEQUENCE [LARGE SCALE GENOMIC DNA]</scope>
    <source>
        <strain evidence="3 4">DSM 45934</strain>
    </source>
</reference>
<evidence type="ECO:0000313" key="4">
    <source>
        <dbReference type="Proteomes" id="UP000295680"/>
    </source>
</evidence>
<dbReference type="PANTHER" id="PTHR42659:SF9">
    <property type="entry name" value="XANTHINE DEHYDROGENASE FAD-BINDING SUBUNIT XDHB-RELATED"/>
    <property type="match status" value="1"/>
</dbReference>
<proteinExistence type="predicted"/>
<keyword evidence="4" id="KW-1185">Reference proteome</keyword>
<evidence type="ECO:0000313" key="3">
    <source>
        <dbReference type="EMBL" id="TCO65819.1"/>
    </source>
</evidence>
<dbReference type="PROSITE" id="PS51387">
    <property type="entry name" value="FAD_PCMH"/>
    <property type="match status" value="1"/>
</dbReference>
<dbReference type="InterPro" id="IPR005107">
    <property type="entry name" value="CO_DH_flav_C"/>
</dbReference>
<dbReference type="InterPro" id="IPR036318">
    <property type="entry name" value="FAD-bd_PCMH-like_sf"/>
</dbReference>
<dbReference type="PANTHER" id="PTHR42659">
    <property type="entry name" value="XANTHINE DEHYDROGENASE SUBUNIT C-RELATED"/>
    <property type="match status" value="1"/>
</dbReference>
<dbReference type="Pfam" id="PF03450">
    <property type="entry name" value="CO_deh_flav_C"/>
    <property type="match status" value="1"/>
</dbReference>
<dbReference type="Gene3D" id="3.30.465.10">
    <property type="match status" value="2"/>
</dbReference>
<protein>
    <submittedName>
        <fullName evidence="3">Xanthine dehydrogenase YagS FAD-binding subunit</fullName>
    </submittedName>
</protein>
<dbReference type="InterPro" id="IPR016169">
    <property type="entry name" value="FAD-bd_PCMH_sub2"/>
</dbReference>
<dbReference type="EMBL" id="SLWS01000001">
    <property type="protein sequence ID" value="TCO65819.1"/>
    <property type="molecule type" value="Genomic_DNA"/>
</dbReference>
<dbReference type="InterPro" id="IPR016166">
    <property type="entry name" value="FAD-bd_PCMH"/>
</dbReference>
<organism evidence="3 4">
    <name type="scientific">Actinocrispum wychmicini</name>
    <dbReference type="NCBI Taxonomy" id="1213861"/>
    <lineage>
        <taxon>Bacteria</taxon>
        <taxon>Bacillati</taxon>
        <taxon>Actinomycetota</taxon>
        <taxon>Actinomycetes</taxon>
        <taxon>Pseudonocardiales</taxon>
        <taxon>Pseudonocardiaceae</taxon>
        <taxon>Actinocrispum</taxon>
    </lineage>
</organism>
<gene>
    <name evidence="3" type="ORF">EV192_1011611</name>
</gene>
<dbReference type="RefSeq" id="WP_132112484.1">
    <property type="nucleotide sequence ID" value="NZ_SLWS01000001.1"/>
</dbReference>
<dbReference type="InterPro" id="IPR036683">
    <property type="entry name" value="CO_DH_flav_C_dom_sf"/>
</dbReference>
<comment type="caution">
    <text evidence="3">The sequence shown here is derived from an EMBL/GenBank/DDBJ whole genome shotgun (WGS) entry which is preliminary data.</text>
</comment>
<dbReference type="Proteomes" id="UP000295680">
    <property type="component" value="Unassembled WGS sequence"/>
</dbReference>
<name>A0A4R2K796_9PSEU</name>
<feature type="domain" description="FAD-binding PCMH-type" evidence="2">
    <location>
        <begin position="1"/>
        <end position="218"/>
    </location>
</feature>
<evidence type="ECO:0000256" key="1">
    <source>
        <dbReference type="ARBA" id="ARBA00023002"/>
    </source>
</evidence>
<sequence length="323" mass="34265">MKTFTYSRATTVEDALAALGEPGTRLMAGGTEMVNWLKEGIEQPDRLVDITALPLTGIATDSGLRVGALTTMSELLDRTTVDYPVLAESLLRAASPQLRNMATVGGNLQQRTRCPYFRSDTKVPCNKREPGSGCSALAGDTSGQAIFGWSEHCVATHPSDLAVALAALDASIEVRGPRGERTIPATEFHLLPGDHPERHTALEPDELIVAVHVPAPAPRSHYLKVRERVSYEFAVVSAAAVVSLDGTVIDAARIALGGVAHRPWRLTAAESALRGVSVNDKEAIAQAIAESFVDAKPLADNGYKVTLAQRAAVRALMTAGGAR</sequence>
<dbReference type="Gene3D" id="3.30.43.10">
    <property type="entry name" value="Uridine Diphospho-n-acetylenolpyruvylglucosamine Reductase, domain 2"/>
    <property type="match status" value="1"/>
</dbReference>
<evidence type="ECO:0000259" key="2">
    <source>
        <dbReference type="PROSITE" id="PS51387"/>
    </source>
</evidence>
<dbReference type="InterPro" id="IPR016167">
    <property type="entry name" value="FAD-bd_PCMH_sub1"/>
</dbReference>
<dbReference type="GO" id="GO:0071949">
    <property type="term" value="F:FAD binding"/>
    <property type="evidence" value="ECO:0007669"/>
    <property type="project" value="InterPro"/>
</dbReference>
<dbReference type="InterPro" id="IPR051312">
    <property type="entry name" value="Diverse_Substr_Oxidored"/>
</dbReference>
<dbReference type="AlphaFoldDB" id="A0A4R2K796"/>
<accession>A0A4R2K796</accession>
<dbReference type="GO" id="GO:0016491">
    <property type="term" value="F:oxidoreductase activity"/>
    <property type="evidence" value="ECO:0007669"/>
    <property type="project" value="UniProtKB-KW"/>
</dbReference>
<dbReference type="SUPFAM" id="SSF56176">
    <property type="entry name" value="FAD-binding/transporter-associated domain-like"/>
    <property type="match status" value="1"/>
</dbReference>
<dbReference type="Pfam" id="PF00941">
    <property type="entry name" value="FAD_binding_5"/>
    <property type="match status" value="1"/>
</dbReference>
<dbReference type="SMART" id="SM01092">
    <property type="entry name" value="CO_deh_flav_C"/>
    <property type="match status" value="1"/>
</dbReference>
<keyword evidence="1" id="KW-0560">Oxidoreductase</keyword>
<dbReference type="InterPro" id="IPR002346">
    <property type="entry name" value="Mopterin_DH_FAD-bd"/>
</dbReference>
<dbReference type="Gene3D" id="3.30.390.50">
    <property type="entry name" value="CO dehydrogenase flavoprotein, C-terminal domain"/>
    <property type="match status" value="1"/>
</dbReference>
<dbReference type="SUPFAM" id="SSF55447">
    <property type="entry name" value="CO dehydrogenase flavoprotein C-terminal domain-like"/>
    <property type="match status" value="1"/>
</dbReference>